<dbReference type="Proteomes" id="UP000006727">
    <property type="component" value="Chromosome 16"/>
</dbReference>
<accession>A0A2K1J966</accession>
<evidence type="ECO:0000256" key="4">
    <source>
        <dbReference type="ARBA" id="ARBA00023125"/>
    </source>
</evidence>
<comment type="subcellular location">
    <subcellularLocation>
        <location evidence="1">Nucleus</location>
    </subcellularLocation>
</comment>
<dbReference type="PANTHER" id="PTHR12749:SF0">
    <property type="entry name" value="DNA EXCISION REPAIR PROTEIN ERCC-1"/>
    <property type="match status" value="1"/>
</dbReference>
<dbReference type="InterPro" id="IPR004579">
    <property type="entry name" value="ERCC1/RAD10/SWI10"/>
</dbReference>
<comment type="similarity">
    <text evidence="2">Belongs to the ERCC1/RAD10/SWI10 family.</text>
</comment>
<dbReference type="GO" id="GO:0003684">
    <property type="term" value="F:damaged DNA binding"/>
    <property type="evidence" value="ECO:0007669"/>
    <property type="project" value="InterPro"/>
</dbReference>
<evidence type="ECO:0000256" key="3">
    <source>
        <dbReference type="ARBA" id="ARBA00022763"/>
    </source>
</evidence>
<keyword evidence="4" id="KW-0238">DNA-binding</keyword>
<evidence type="ECO:0000313" key="9">
    <source>
        <dbReference type="EnsemblPlants" id="Pp3c16_18520V3.1"/>
    </source>
</evidence>
<reference evidence="9" key="3">
    <citation type="submission" date="2020-12" db="UniProtKB">
        <authorList>
            <consortium name="EnsemblPlants"/>
        </authorList>
    </citation>
    <scope>IDENTIFICATION</scope>
</reference>
<feature type="domain" description="ERCC1-like central" evidence="7">
    <location>
        <begin position="85"/>
        <end position="126"/>
    </location>
</feature>
<keyword evidence="6" id="KW-0539">Nucleus</keyword>
<proteinExistence type="inferred from homology"/>
<keyword evidence="5" id="KW-0234">DNA repair</keyword>
<dbReference type="PaxDb" id="3218-PP1S81_139V6.1"/>
<dbReference type="SUPFAM" id="SSF52980">
    <property type="entry name" value="Restriction endonuclease-like"/>
    <property type="match status" value="1"/>
</dbReference>
<dbReference type="InterPro" id="IPR011335">
    <property type="entry name" value="Restrct_endonuc-II-like"/>
</dbReference>
<evidence type="ECO:0000313" key="8">
    <source>
        <dbReference type="EMBL" id="PNR38072.1"/>
    </source>
</evidence>
<dbReference type="GO" id="GO:0005634">
    <property type="term" value="C:nucleus"/>
    <property type="evidence" value="ECO:0007669"/>
    <property type="project" value="UniProtKB-SubCell"/>
</dbReference>
<dbReference type="GO" id="GO:0006310">
    <property type="term" value="P:DNA recombination"/>
    <property type="evidence" value="ECO:0007669"/>
    <property type="project" value="UniProtKB-ARBA"/>
</dbReference>
<dbReference type="AlphaFoldDB" id="A0A2K1J966"/>
<evidence type="ECO:0000313" key="10">
    <source>
        <dbReference type="Proteomes" id="UP000006727"/>
    </source>
</evidence>
<reference evidence="8 10" key="2">
    <citation type="journal article" date="2018" name="Plant J.">
        <title>The Physcomitrella patens chromosome-scale assembly reveals moss genome structure and evolution.</title>
        <authorList>
            <person name="Lang D."/>
            <person name="Ullrich K.K."/>
            <person name="Murat F."/>
            <person name="Fuchs J."/>
            <person name="Jenkins J."/>
            <person name="Haas F.B."/>
            <person name="Piednoel M."/>
            <person name="Gundlach H."/>
            <person name="Van Bel M."/>
            <person name="Meyberg R."/>
            <person name="Vives C."/>
            <person name="Morata J."/>
            <person name="Symeonidi A."/>
            <person name="Hiss M."/>
            <person name="Muchero W."/>
            <person name="Kamisugi Y."/>
            <person name="Saleh O."/>
            <person name="Blanc G."/>
            <person name="Decker E.L."/>
            <person name="van Gessel N."/>
            <person name="Grimwood J."/>
            <person name="Hayes R.D."/>
            <person name="Graham S.W."/>
            <person name="Gunter L.E."/>
            <person name="McDaniel S.F."/>
            <person name="Hoernstein S.N.W."/>
            <person name="Larsson A."/>
            <person name="Li F.W."/>
            <person name="Perroud P.F."/>
            <person name="Phillips J."/>
            <person name="Ranjan P."/>
            <person name="Rokshar D.S."/>
            <person name="Rothfels C.J."/>
            <person name="Schneider L."/>
            <person name="Shu S."/>
            <person name="Stevenson D.W."/>
            <person name="Thummler F."/>
            <person name="Tillich M."/>
            <person name="Villarreal Aguilar J.C."/>
            <person name="Widiez T."/>
            <person name="Wong G.K."/>
            <person name="Wymore A."/>
            <person name="Zhang Y."/>
            <person name="Zimmer A.D."/>
            <person name="Quatrano R.S."/>
            <person name="Mayer K.F.X."/>
            <person name="Goodstein D."/>
            <person name="Casacuberta J.M."/>
            <person name="Vandepoele K."/>
            <person name="Reski R."/>
            <person name="Cuming A.C."/>
            <person name="Tuskan G.A."/>
            <person name="Maumus F."/>
            <person name="Salse J."/>
            <person name="Schmutz J."/>
            <person name="Rensing S.A."/>
        </authorList>
    </citation>
    <scope>NUCLEOTIDE SEQUENCE [LARGE SCALE GENOMIC DNA]</scope>
    <source>
        <strain evidence="9 10">cv. Gransden 2004</strain>
    </source>
</reference>
<name>A0A2K1J966_PHYPA</name>
<dbReference type="Gramene" id="Pp3c16_18520V3.1">
    <property type="protein sequence ID" value="Pp3c16_18520V3.1"/>
    <property type="gene ID" value="Pp3c16_18520"/>
</dbReference>
<reference evidence="8 10" key="1">
    <citation type="journal article" date="2008" name="Science">
        <title>The Physcomitrella genome reveals evolutionary insights into the conquest of land by plants.</title>
        <authorList>
            <person name="Rensing S."/>
            <person name="Lang D."/>
            <person name="Zimmer A."/>
            <person name="Terry A."/>
            <person name="Salamov A."/>
            <person name="Shapiro H."/>
            <person name="Nishiyama T."/>
            <person name="Perroud P.-F."/>
            <person name="Lindquist E."/>
            <person name="Kamisugi Y."/>
            <person name="Tanahashi T."/>
            <person name="Sakakibara K."/>
            <person name="Fujita T."/>
            <person name="Oishi K."/>
            <person name="Shin-I T."/>
            <person name="Kuroki Y."/>
            <person name="Toyoda A."/>
            <person name="Suzuki Y."/>
            <person name="Hashimoto A."/>
            <person name="Yamaguchi K."/>
            <person name="Sugano A."/>
            <person name="Kohara Y."/>
            <person name="Fujiyama A."/>
            <person name="Anterola A."/>
            <person name="Aoki S."/>
            <person name="Ashton N."/>
            <person name="Barbazuk W.B."/>
            <person name="Barker E."/>
            <person name="Bennetzen J."/>
            <person name="Bezanilla M."/>
            <person name="Blankenship R."/>
            <person name="Cho S.H."/>
            <person name="Dutcher S."/>
            <person name="Estelle M."/>
            <person name="Fawcett J.A."/>
            <person name="Gundlach H."/>
            <person name="Hanada K."/>
            <person name="Heyl A."/>
            <person name="Hicks K.A."/>
            <person name="Hugh J."/>
            <person name="Lohr M."/>
            <person name="Mayer K."/>
            <person name="Melkozernov A."/>
            <person name="Murata T."/>
            <person name="Nelson D."/>
            <person name="Pils B."/>
            <person name="Prigge M."/>
            <person name="Reiss B."/>
            <person name="Renner T."/>
            <person name="Rombauts S."/>
            <person name="Rushton P."/>
            <person name="Sanderfoot A."/>
            <person name="Schween G."/>
            <person name="Shiu S.-H."/>
            <person name="Stueber K."/>
            <person name="Theodoulou F.L."/>
            <person name="Tu H."/>
            <person name="Van de Peer Y."/>
            <person name="Verrier P.J."/>
            <person name="Waters E."/>
            <person name="Wood A."/>
            <person name="Yang L."/>
            <person name="Cove D."/>
            <person name="Cuming A."/>
            <person name="Hasebe M."/>
            <person name="Lucas S."/>
            <person name="Mishler D.B."/>
            <person name="Reski R."/>
            <person name="Grigoriev I."/>
            <person name="Quatrano R.S."/>
            <person name="Boore J.L."/>
        </authorList>
    </citation>
    <scope>NUCLEOTIDE SEQUENCE [LARGE SCALE GENOMIC DNA]</scope>
    <source>
        <strain evidence="9 10">cv. Gransden 2004</strain>
    </source>
</reference>
<dbReference type="EnsemblPlants" id="Pp3c16_18520V3.1">
    <property type="protein sequence ID" value="Pp3c16_18520V3.1"/>
    <property type="gene ID" value="Pp3c16_18520"/>
</dbReference>
<keyword evidence="3" id="KW-0227">DNA damage</keyword>
<dbReference type="GO" id="GO:0006302">
    <property type="term" value="P:double-strand break repair"/>
    <property type="evidence" value="ECO:0007669"/>
    <property type="project" value="UniProtKB-ARBA"/>
</dbReference>
<evidence type="ECO:0000259" key="7">
    <source>
        <dbReference type="Pfam" id="PF03834"/>
    </source>
</evidence>
<keyword evidence="10" id="KW-1185">Reference proteome</keyword>
<organism evidence="8">
    <name type="scientific">Physcomitrium patens</name>
    <name type="common">Spreading-leaved earth moss</name>
    <name type="synonym">Physcomitrella patens</name>
    <dbReference type="NCBI Taxonomy" id="3218"/>
    <lineage>
        <taxon>Eukaryota</taxon>
        <taxon>Viridiplantae</taxon>
        <taxon>Streptophyta</taxon>
        <taxon>Embryophyta</taxon>
        <taxon>Bryophyta</taxon>
        <taxon>Bryophytina</taxon>
        <taxon>Bryopsida</taxon>
        <taxon>Funariidae</taxon>
        <taxon>Funariales</taxon>
        <taxon>Funariaceae</taxon>
        <taxon>Physcomitrium</taxon>
    </lineage>
</organism>
<dbReference type="InterPro" id="IPR047260">
    <property type="entry name" value="ERCC1-like_central_dom"/>
</dbReference>
<dbReference type="Gene3D" id="3.40.50.10130">
    <property type="match status" value="1"/>
</dbReference>
<dbReference type="PANTHER" id="PTHR12749">
    <property type="entry name" value="EXCISION REPAIR CROSS-COMPLEMENTING 1 ERCC1"/>
    <property type="match status" value="1"/>
</dbReference>
<evidence type="ECO:0000256" key="1">
    <source>
        <dbReference type="ARBA" id="ARBA00004123"/>
    </source>
</evidence>
<evidence type="ECO:0000256" key="2">
    <source>
        <dbReference type="ARBA" id="ARBA00008283"/>
    </source>
</evidence>
<evidence type="ECO:0000256" key="5">
    <source>
        <dbReference type="ARBA" id="ARBA00023204"/>
    </source>
</evidence>
<dbReference type="EMBL" id="ABEU02000016">
    <property type="protein sequence ID" value="PNR38072.1"/>
    <property type="molecule type" value="Genomic_DNA"/>
</dbReference>
<gene>
    <name evidence="8" type="ORF">PHYPA_021183</name>
</gene>
<dbReference type="Pfam" id="PF03834">
    <property type="entry name" value="Rad10"/>
    <property type="match status" value="1"/>
</dbReference>
<dbReference type="InParanoid" id="A0A2K1J966"/>
<sequence length="127" mass="14327">MAAREVDSQARNKRKSFLHIPLHAEVLENSRPQAPPFFSRPSSAAQPVEAVEAAEALSFMRQTEFYTPSPTTPTPTVPIAPSEGLKYIRTVRWVYGNIVPDYLLGQSTCALYISLSYHLLHPDYLYF</sequence>
<protein>
    <recommendedName>
        <fullName evidence="7">ERCC1-like central domain-containing protein</fullName>
    </recommendedName>
</protein>
<evidence type="ECO:0000256" key="6">
    <source>
        <dbReference type="ARBA" id="ARBA00023242"/>
    </source>
</evidence>
<dbReference type="STRING" id="3218.A0A2K1J966"/>